<name>G8Y123_PICSO</name>
<evidence type="ECO:0000313" key="7">
    <source>
        <dbReference type="EMBL" id="CCE86526.1"/>
    </source>
</evidence>
<dbReference type="InterPro" id="IPR029149">
    <property type="entry name" value="Creatin/AminoP/Spt16_N"/>
</dbReference>
<keyword evidence="4" id="KW-0378">Hydrolase</keyword>
<feature type="domain" description="Aminopeptidase P N-terminal" evidence="6">
    <location>
        <begin position="13"/>
        <end position="148"/>
    </location>
</feature>
<sequence length="481" mass="54954">MEKGPSSLQGKKYPAKNHARSVYRHFKDKKNSVSDETVAFFVSGEALELYQYCDQTKPLRQNRYFFYLSGVAIPGSHVLYEPSKDKLTLFLPDVDEDDIMWSGLPLSAKEAAAKYDIDHVLYASDIPQTLEAVNTKAKVYTTDVNKFNSNYAKYLVEGDADFFYALDESRLCKDSYEIELMRHAARITDNCHLAVMSATPIETNETHIHAEFMYHALRQGSKNQSYDPICCSGPNCSTLHYVKNDDSIDPSRRSVLIDAGAEWECYASDVTRCFPINGDWSKEHREIYDIVLRMQSDTMALIKPGVLWDDVHIHAHKVLIENFLRLGIFKKEYSAEEIFESKISSGFFPHGLGHLLGMDTHDVGGRPNYDDPNPLLRYLRLRRHLQVGMVLTDEPGVYFSPFLLKEILEDSSKSKYIDRDVLDKYWYIGGVRIEDDLVITDSGFENLTKITSDPEEISKIVKKGLSKGKYGFNAGLHDYQY</sequence>
<dbReference type="InterPro" id="IPR036005">
    <property type="entry name" value="Creatinase/aminopeptidase-like"/>
</dbReference>
<dbReference type="SUPFAM" id="SSF55920">
    <property type="entry name" value="Creatinase/aminopeptidase"/>
    <property type="match status" value="1"/>
</dbReference>
<dbReference type="Proteomes" id="UP000005222">
    <property type="component" value="Chromosome N"/>
</dbReference>
<dbReference type="GO" id="GO:0070006">
    <property type="term" value="F:metalloaminopeptidase activity"/>
    <property type="evidence" value="ECO:0007669"/>
    <property type="project" value="InterPro"/>
</dbReference>
<dbReference type="Pfam" id="PF05195">
    <property type="entry name" value="AMP_N"/>
    <property type="match status" value="1"/>
</dbReference>
<dbReference type="Gene3D" id="3.90.230.10">
    <property type="entry name" value="Creatinase/methionine aminopeptidase superfamily"/>
    <property type="match status" value="1"/>
</dbReference>
<evidence type="ECO:0000259" key="6">
    <source>
        <dbReference type="SMART" id="SM01011"/>
    </source>
</evidence>
<dbReference type="FunCoup" id="G8Y123">
    <property type="interactions" value="661"/>
</dbReference>
<protein>
    <submittedName>
        <fullName evidence="7">Piso0_005021 protein</fullName>
    </submittedName>
</protein>
<dbReference type="STRING" id="559304.G8Y123"/>
<evidence type="ECO:0000256" key="2">
    <source>
        <dbReference type="ARBA" id="ARBA00008766"/>
    </source>
</evidence>
<organism evidence="7 8">
    <name type="scientific">Pichia sorbitophila (strain ATCC MYA-4447 / BCRC 22081 / CBS 7064 / NBRC 10061 / NRRL Y-12695)</name>
    <name type="common">Hybrid yeast</name>
    <dbReference type="NCBI Taxonomy" id="559304"/>
    <lineage>
        <taxon>Eukaryota</taxon>
        <taxon>Fungi</taxon>
        <taxon>Dikarya</taxon>
        <taxon>Ascomycota</taxon>
        <taxon>Saccharomycotina</taxon>
        <taxon>Pichiomycetes</taxon>
        <taxon>Debaryomycetaceae</taxon>
        <taxon>Millerozyma</taxon>
    </lineage>
</organism>
<dbReference type="PANTHER" id="PTHR43226:SF1">
    <property type="entry name" value="XAA-PRO DIPEPTIDASE"/>
    <property type="match status" value="1"/>
</dbReference>
<evidence type="ECO:0000256" key="3">
    <source>
        <dbReference type="ARBA" id="ARBA00022723"/>
    </source>
</evidence>
<reference evidence="7 8" key="1">
    <citation type="journal article" date="2012" name="G3 (Bethesda)">
        <title>Pichia sorbitophila, an interspecies yeast hybrid reveals early steps of genome resolution following polyploidization.</title>
        <authorList>
            <person name="Leh Louis V."/>
            <person name="Despons L."/>
            <person name="Friedrich A."/>
            <person name="Martin T."/>
            <person name="Durrens P."/>
            <person name="Casaregola S."/>
            <person name="Neuveglise C."/>
            <person name="Fairhead C."/>
            <person name="Marck C."/>
            <person name="Cruz J.A."/>
            <person name="Straub M.L."/>
            <person name="Kugler V."/>
            <person name="Sacerdot C."/>
            <person name="Uzunov Z."/>
            <person name="Thierry A."/>
            <person name="Weiss S."/>
            <person name="Bleykasten C."/>
            <person name="De Montigny J."/>
            <person name="Jacques N."/>
            <person name="Jung P."/>
            <person name="Lemaire M."/>
            <person name="Mallet S."/>
            <person name="Morel G."/>
            <person name="Richard G.F."/>
            <person name="Sarkar A."/>
            <person name="Savel G."/>
            <person name="Schacherer J."/>
            <person name="Seret M.L."/>
            <person name="Talla E."/>
            <person name="Samson G."/>
            <person name="Jubin C."/>
            <person name="Poulain J."/>
            <person name="Vacherie B."/>
            <person name="Barbe V."/>
            <person name="Pelletier E."/>
            <person name="Sherman D.J."/>
            <person name="Westhof E."/>
            <person name="Weissenbach J."/>
            <person name="Baret P.V."/>
            <person name="Wincker P."/>
            <person name="Gaillardin C."/>
            <person name="Dujon B."/>
            <person name="Souciet J.L."/>
        </authorList>
    </citation>
    <scope>NUCLEOTIDE SEQUENCE [LARGE SCALE GENOMIC DNA]</scope>
    <source>
        <strain evidence="8">ATCC MYA-4447 / BCRC 22081 / CBS 7064 / NBRC 10061 / NRRL Y-12695</strain>
    </source>
</reference>
<dbReference type="MEROPS" id="M24.A09"/>
<dbReference type="Gene3D" id="3.40.350.10">
    <property type="entry name" value="Creatinase/prolidase N-terminal domain"/>
    <property type="match status" value="1"/>
</dbReference>
<proteinExistence type="inferred from homology"/>
<dbReference type="GO" id="GO:0006508">
    <property type="term" value="P:proteolysis"/>
    <property type="evidence" value="ECO:0007669"/>
    <property type="project" value="TreeGrafter"/>
</dbReference>
<dbReference type="InParanoid" id="G8Y123"/>
<dbReference type="HOGENOM" id="CLU_017266_1_2_1"/>
<dbReference type="OrthoDB" id="10261878at2759"/>
<dbReference type="EMBL" id="FO082046">
    <property type="protein sequence ID" value="CCE86526.1"/>
    <property type="molecule type" value="Genomic_DNA"/>
</dbReference>
<evidence type="ECO:0000256" key="1">
    <source>
        <dbReference type="ARBA" id="ARBA00001936"/>
    </source>
</evidence>
<dbReference type="SUPFAM" id="SSF53092">
    <property type="entry name" value="Creatinase/prolidase N-terminal domain"/>
    <property type="match status" value="1"/>
</dbReference>
<dbReference type="SMART" id="SM01011">
    <property type="entry name" value="AMP_N"/>
    <property type="match status" value="1"/>
</dbReference>
<keyword evidence="5" id="KW-0464">Manganese</keyword>
<dbReference type="CDD" id="cd01087">
    <property type="entry name" value="Prolidase"/>
    <property type="match status" value="1"/>
</dbReference>
<keyword evidence="3" id="KW-0479">Metal-binding</keyword>
<comment type="cofactor">
    <cofactor evidence="1">
        <name>Mn(2+)</name>
        <dbReference type="ChEBI" id="CHEBI:29035"/>
    </cofactor>
</comment>
<gene>
    <name evidence="7" type="primary">Piso0_005021</name>
    <name evidence="7" type="ORF">GNLVRS01_PISO0N06151g</name>
</gene>
<dbReference type="AlphaFoldDB" id="G8Y123"/>
<keyword evidence="8" id="KW-1185">Reference proteome</keyword>
<evidence type="ECO:0000313" key="8">
    <source>
        <dbReference type="Proteomes" id="UP000005222"/>
    </source>
</evidence>
<dbReference type="FunFam" id="3.90.230.10:FF:000002">
    <property type="entry name" value="Xaa-Pro aminopeptidase 3"/>
    <property type="match status" value="1"/>
</dbReference>
<dbReference type="InterPro" id="IPR000994">
    <property type="entry name" value="Pept_M24"/>
</dbReference>
<dbReference type="GO" id="GO:0030145">
    <property type="term" value="F:manganese ion binding"/>
    <property type="evidence" value="ECO:0007669"/>
    <property type="project" value="InterPro"/>
</dbReference>
<accession>G8Y123</accession>
<dbReference type="PANTHER" id="PTHR43226">
    <property type="entry name" value="XAA-PRO AMINOPEPTIDASE 3"/>
    <property type="match status" value="1"/>
</dbReference>
<dbReference type="OMA" id="DAHALFF"/>
<dbReference type="InterPro" id="IPR007865">
    <property type="entry name" value="Aminopep_P_N"/>
</dbReference>
<evidence type="ECO:0000256" key="5">
    <source>
        <dbReference type="ARBA" id="ARBA00023211"/>
    </source>
</evidence>
<evidence type="ECO:0000256" key="4">
    <source>
        <dbReference type="ARBA" id="ARBA00022801"/>
    </source>
</evidence>
<dbReference type="InterPro" id="IPR052433">
    <property type="entry name" value="X-Pro_dipept-like"/>
</dbReference>
<dbReference type="eggNOG" id="KOG2737">
    <property type="taxonomic scope" value="Eukaryota"/>
</dbReference>
<comment type="similarity">
    <text evidence="2">Belongs to the peptidase M24B family.</text>
</comment>
<dbReference type="Pfam" id="PF00557">
    <property type="entry name" value="Peptidase_M24"/>
    <property type="match status" value="1"/>
</dbReference>